<keyword evidence="7 12" id="KW-0547">Nucleotide-binding</keyword>
<comment type="caution">
    <text evidence="14">The sequence shown here is derived from an EMBL/GenBank/DDBJ whole genome shotgun (WGS) entry which is preliminary data.</text>
</comment>
<dbReference type="GO" id="GO:0004817">
    <property type="term" value="F:cysteine-tRNA ligase activity"/>
    <property type="evidence" value="ECO:0007669"/>
    <property type="project" value="UniProtKB-UniRule"/>
</dbReference>
<accession>A0A9X0W5Y9</accession>
<dbReference type="GO" id="GO:0005829">
    <property type="term" value="C:cytosol"/>
    <property type="evidence" value="ECO:0007669"/>
    <property type="project" value="TreeGrafter"/>
</dbReference>
<feature type="binding site" evidence="12">
    <location>
        <position position="28"/>
    </location>
    <ligand>
        <name>Zn(2+)</name>
        <dbReference type="ChEBI" id="CHEBI:29105"/>
    </ligand>
</feature>
<dbReference type="Gene3D" id="1.20.120.1910">
    <property type="entry name" value="Cysteine-tRNA ligase, C-terminal anti-codon recognition domain"/>
    <property type="match status" value="1"/>
</dbReference>
<dbReference type="InterPro" id="IPR015273">
    <property type="entry name" value="Cys-tRNA-synt_Ia_DALR"/>
</dbReference>
<evidence type="ECO:0000256" key="10">
    <source>
        <dbReference type="ARBA" id="ARBA00022917"/>
    </source>
</evidence>
<evidence type="ECO:0000256" key="4">
    <source>
        <dbReference type="ARBA" id="ARBA00022490"/>
    </source>
</evidence>
<feature type="binding site" evidence="12">
    <location>
        <position position="269"/>
    </location>
    <ligand>
        <name>ATP</name>
        <dbReference type="ChEBI" id="CHEBI:30616"/>
    </ligand>
</feature>
<dbReference type="FunFam" id="3.40.50.620:FF:000009">
    <property type="entry name" value="Cysteine--tRNA ligase"/>
    <property type="match status" value="1"/>
</dbReference>
<sequence length="464" mass="51143">MLHIHNSLTRRKAPFQPIEPGKVRMYVCGMTVYDYCHLGHARVLVVFDVIYRWLMRSGFDVTYVRNITDIDDKILARAAENGEAFGELTERFIGAMHEDAAALGILPPADEPRATAHIDEIVAMIQRLIENGHAYAADNGDVYYAVASFPGYGRLSGKDPKDLRAGARVEVDEAKRDPLDFALWKAAKPGEPAWAAPWGEGRPGWHIECSAMSTCRLGNHFDIHGGGADLQFPHHENEIAQSEGATGEPFVNVWIHNGFVRVNDEKMSKSLGNFFTVREILERYQPEEVRYFILSSHYRSPLNYDDSQLDGARAALSRLYTALRGLPAAAADAAGGEQARERFTAAMDDDFNTPEALAVLFDLAREINRLRDTDPPVAAGLGAELRELAGVLGLLEQDPDAYLRGEGAARTSGPSDAEIEALIAARAEARRARNFAEADRLRDQLQATGIQLEDGAGGTTWRRG</sequence>
<feature type="binding site" evidence="12">
    <location>
        <position position="209"/>
    </location>
    <ligand>
        <name>Zn(2+)</name>
        <dbReference type="ChEBI" id="CHEBI:29105"/>
    </ligand>
</feature>
<feature type="short sequence motif" description="'KMSKS' region" evidence="12">
    <location>
        <begin position="266"/>
        <end position="270"/>
    </location>
</feature>
<evidence type="ECO:0000256" key="8">
    <source>
        <dbReference type="ARBA" id="ARBA00022833"/>
    </source>
</evidence>
<evidence type="ECO:0000256" key="3">
    <source>
        <dbReference type="ARBA" id="ARBA00011245"/>
    </source>
</evidence>
<dbReference type="InterPro" id="IPR015803">
    <property type="entry name" value="Cys-tRNA-ligase"/>
</dbReference>
<comment type="subcellular location">
    <subcellularLocation>
        <location evidence="1 12">Cytoplasm</location>
    </subcellularLocation>
</comment>
<dbReference type="CDD" id="cd00672">
    <property type="entry name" value="CysRS_core"/>
    <property type="match status" value="1"/>
</dbReference>
<dbReference type="SUPFAM" id="SSF47323">
    <property type="entry name" value="Anticodon-binding domain of a subclass of class I aminoacyl-tRNA synthetases"/>
    <property type="match status" value="1"/>
</dbReference>
<dbReference type="PRINTS" id="PR00983">
    <property type="entry name" value="TRNASYNTHCYS"/>
</dbReference>
<dbReference type="Gene3D" id="3.40.50.620">
    <property type="entry name" value="HUPs"/>
    <property type="match status" value="1"/>
</dbReference>
<evidence type="ECO:0000256" key="11">
    <source>
        <dbReference type="ARBA" id="ARBA00023146"/>
    </source>
</evidence>
<dbReference type="Proteomes" id="UP001138768">
    <property type="component" value="Unassembled WGS sequence"/>
</dbReference>
<dbReference type="Pfam" id="PF09190">
    <property type="entry name" value="DALR_2"/>
    <property type="match status" value="1"/>
</dbReference>
<dbReference type="RefSeq" id="WP_200239660.1">
    <property type="nucleotide sequence ID" value="NZ_NRRY01000004.1"/>
</dbReference>
<protein>
    <recommendedName>
        <fullName evidence="12">Cysteine--tRNA ligase</fullName>
        <ecNumber evidence="12">6.1.1.16</ecNumber>
    </recommendedName>
    <alternativeName>
        <fullName evidence="12">Cysteinyl-tRNA synthetase</fullName>
        <shortName evidence="12">CysRS</shortName>
    </alternativeName>
</protein>
<keyword evidence="9 12" id="KW-0067">ATP-binding</keyword>
<dbReference type="CDD" id="cd07963">
    <property type="entry name" value="Anticodon_Ia_Cys"/>
    <property type="match status" value="1"/>
</dbReference>
<dbReference type="InterPro" id="IPR032678">
    <property type="entry name" value="tRNA-synt_1_cat_dom"/>
</dbReference>
<comment type="cofactor">
    <cofactor evidence="12">
        <name>Zn(2+)</name>
        <dbReference type="ChEBI" id="CHEBI:29105"/>
    </cofactor>
    <text evidence="12">Binds 1 zinc ion per subunit.</text>
</comment>
<evidence type="ECO:0000313" key="14">
    <source>
        <dbReference type="EMBL" id="MBK1617637.1"/>
    </source>
</evidence>
<name>A0A9X0W5Y9_9GAMM</name>
<evidence type="ECO:0000256" key="7">
    <source>
        <dbReference type="ARBA" id="ARBA00022741"/>
    </source>
</evidence>
<dbReference type="EC" id="6.1.1.16" evidence="12"/>
<evidence type="ECO:0000256" key="6">
    <source>
        <dbReference type="ARBA" id="ARBA00022723"/>
    </source>
</evidence>
<keyword evidence="10 12" id="KW-0648">Protein biosynthesis</keyword>
<dbReference type="GO" id="GO:0008270">
    <property type="term" value="F:zinc ion binding"/>
    <property type="evidence" value="ECO:0007669"/>
    <property type="project" value="UniProtKB-UniRule"/>
</dbReference>
<dbReference type="EMBL" id="NRRY01000004">
    <property type="protein sequence ID" value="MBK1617637.1"/>
    <property type="molecule type" value="Genomic_DNA"/>
</dbReference>
<keyword evidence="15" id="KW-1185">Reference proteome</keyword>
<keyword evidence="6 12" id="KW-0479">Metal-binding</keyword>
<evidence type="ECO:0000256" key="9">
    <source>
        <dbReference type="ARBA" id="ARBA00022840"/>
    </source>
</evidence>
<comment type="catalytic activity">
    <reaction evidence="12">
        <text>tRNA(Cys) + L-cysteine + ATP = L-cysteinyl-tRNA(Cys) + AMP + diphosphate</text>
        <dbReference type="Rhea" id="RHEA:17773"/>
        <dbReference type="Rhea" id="RHEA-COMP:9661"/>
        <dbReference type="Rhea" id="RHEA-COMP:9679"/>
        <dbReference type="ChEBI" id="CHEBI:30616"/>
        <dbReference type="ChEBI" id="CHEBI:33019"/>
        <dbReference type="ChEBI" id="CHEBI:35235"/>
        <dbReference type="ChEBI" id="CHEBI:78442"/>
        <dbReference type="ChEBI" id="CHEBI:78517"/>
        <dbReference type="ChEBI" id="CHEBI:456215"/>
        <dbReference type="EC" id="6.1.1.16"/>
    </reaction>
</comment>
<evidence type="ECO:0000256" key="2">
    <source>
        <dbReference type="ARBA" id="ARBA00005594"/>
    </source>
</evidence>
<dbReference type="InterPro" id="IPR009080">
    <property type="entry name" value="tRNAsynth_Ia_anticodon-bd"/>
</dbReference>
<comment type="subunit">
    <text evidence="3 12">Monomer.</text>
</comment>
<keyword evidence="5 12" id="KW-0436">Ligase</keyword>
<evidence type="ECO:0000259" key="13">
    <source>
        <dbReference type="SMART" id="SM00840"/>
    </source>
</evidence>
<dbReference type="PANTHER" id="PTHR10890">
    <property type="entry name" value="CYSTEINYL-TRNA SYNTHETASE"/>
    <property type="match status" value="1"/>
</dbReference>
<dbReference type="SUPFAM" id="SSF52374">
    <property type="entry name" value="Nucleotidylyl transferase"/>
    <property type="match status" value="1"/>
</dbReference>
<dbReference type="SMART" id="SM00840">
    <property type="entry name" value="DALR_2"/>
    <property type="match status" value="1"/>
</dbReference>
<dbReference type="Pfam" id="PF01406">
    <property type="entry name" value="tRNA-synt_1e"/>
    <property type="match status" value="1"/>
</dbReference>
<dbReference type="Pfam" id="PF23493">
    <property type="entry name" value="CysS_C"/>
    <property type="match status" value="1"/>
</dbReference>
<feature type="domain" description="Cysteinyl-tRNA synthetase class Ia DALR" evidence="13">
    <location>
        <begin position="342"/>
        <end position="403"/>
    </location>
</feature>
<gene>
    <name evidence="12" type="primary">cysS</name>
    <name evidence="14" type="ORF">CKO42_04060</name>
</gene>
<evidence type="ECO:0000256" key="1">
    <source>
        <dbReference type="ARBA" id="ARBA00004496"/>
    </source>
</evidence>
<comment type="similarity">
    <text evidence="2 12">Belongs to the class-I aminoacyl-tRNA synthetase family.</text>
</comment>
<dbReference type="GO" id="GO:0006423">
    <property type="term" value="P:cysteinyl-tRNA aminoacylation"/>
    <property type="evidence" value="ECO:0007669"/>
    <property type="project" value="UniProtKB-UniRule"/>
</dbReference>
<feature type="binding site" evidence="12">
    <location>
        <position position="238"/>
    </location>
    <ligand>
        <name>Zn(2+)</name>
        <dbReference type="ChEBI" id="CHEBI:29105"/>
    </ligand>
</feature>
<proteinExistence type="inferred from homology"/>
<feature type="binding site" evidence="12">
    <location>
        <position position="234"/>
    </location>
    <ligand>
        <name>Zn(2+)</name>
        <dbReference type="ChEBI" id="CHEBI:29105"/>
    </ligand>
</feature>
<dbReference type="AlphaFoldDB" id="A0A9X0W5Y9"/>
<organism evidence="14 15">
    <name type="scientific">Lamprobacter modestohalophilus</name>
    <dbReference type="NCBI Taxonomy" id="1064514"/>
    <lineage>
        <taxon>Bacteria</taxon>
        <taxon>Pseudomonadati</taxon>
        <taxon>Pseudomonadota</taxon>
        <taxon>Gammaproteobacteria</taxon>
        <taxon>Chromatiales</taxon>
        <taxon>Chromatiaceae</taxon>
        <taxon>Lamprobacter</taxon>
    </lineage>
</organism>
<feature type="short sequence motif" description="'HIGH' region" evidence="12">
    <location>
        <begin position="30"/>
        <end position="40"/>
    </location>
</feature>
<dbReference type="InterPro" id="IPR014729">
    <property type="entry name" value="Rossmann-like_a/b/a_fold"/>
</dbReference>
<evidence type="ECO:0000256" key="5">
    <source>
        <dbReference type="ARBA" id="ARBA00022598"/>
    </source>
</evidence>
<evidence type="ECO:0000313" key="15">
    <source>
        <dbReference type="Proteomes" id="UP001138768"/>
    </source>
</evidence>
<dbReference type="HAMAP" id="MF_00041">
    <property type="entry name" value="Cys_tRNA_synth"/>
    <property type="match status" value="1"/>
</dbReference>
<evidence type="ECO:0000256" key="12">
    <source>
        <dbReference type="HAMAP-Rule" id="MF_00041"/>
    </source>
</evidence>
<dbReference type="PANTHER" id="PTHR10890:SF3">
    <property type="entry name" value="CYSTEINE--TRNA LIGASE, CYTOPLASMIC"/>
    <property type="match status" value="1"/>
</dbReference>
<dbReference type="NCBIfam" id="TIGR00435">
    <property type="entry name" value="cysS"/>
    <property type="match status" value="1"/>
</dbReference>
<keyword evidence="4 12" id="KW-0963">Cytoplasm</keyword>
<dbReference type="InterPro" id="IPR056411">
    <property type="entry name" value="CysS_C"/>
</dbReference>
<keyword evidence="8 12" id="KW-0862">Zinc</keyword>
<dbReference type="InterPro" id="IPR024909">
    <property type="entry name" value="Cys-tRNA/MSH_ligase"/>
</dbReference>
<keyword evidence="11 12" id="KW-0030">Aminoacyl-tRNA synthetase</keyword>
<dbReference type="GO" id="GO:0005524">
    <property type="term" value="F:ATP binding"/>
    <property type="evidence" value="ECO:0007669"/>
    <property type="project" value="UniProtKB-UniRule"/>
</dbReference>
<reference evidence="14 15" key="1">
    <citation type="journal article" date="2020" name="Microorganisms">
        <title>Osmotic Adaptation and Compatible Solute Biosynthesis of Phototrophic Bacteria as Revealed from Genome Analyses.</title>
        <authorList>
            <person name="Imhoff J.F."/>
            <person name="Rahn T."/>
            <person name="Kunzel S."/>
            <person name="Keller A."/>
            <person name="Neulinger S.C."/>
        </authorList>
    </citation>
    <scope>NUCLEOTIDE SEQUENCE [LARGE SCALE GENOMIC DNA]</scope>
    <source>
        <strain evidence="14 15">DSM 25653</strain>
    </source>
</reference>